<accession>A0A6B0U2L2</accession>
<protein>
    <recommendedName>
        <fullName evidence="12">Riboflavin biosynthesis protein RibD</fullName>
    </recommendedName>
    <domain>
        <recommendedName>
            <fullName evidence="12">Diaminohydroxyphosphoribosylaminopyrimidine deaminase</fullName>
            <shortName evidence="12">DRAP deaminase</shortName>
            <ecNumber evidence="12">3.5.4.26</ecNumber>
        </recommendedName>
        <alternativeName>
            <fullName evidence="12">Riboflavin-specific deaminase</fullName>
        </alternativeName>
    </domain>
    <domain>
        <recommendedName>
            <fullName evidence="12">5-amino-6-(5-phosphoribosylamino)uracil reductase</fullName>
            <ecNumber evidence="12">1.1.1.193</ecNumber>
        </recommendedName>
        <alternativeName>
            <fullName evidence="12">HTP reductase</fullName>
        </alternativeName>
    </domain>
</protein>
<evidence type="ECO:0000256" key="7">
    <source>
        <dbReference type="ARBA" id="ARBA00022723"/>
    </source>
</evidence>
<evidence type="ECO:0000256" key="4">
    <source>
        <dbReference type="ARBA" id="ARBA00005259"/>
    </source>
</evidence>
<dbReference type="InterPro" id="IPR002125">
    <property type="entry name" value="CMP_dCMP_dom"/>
</dbReference>
<comment type="cofactor">
    <cofactor evidence="12 15">
        <name>Zn(2+)</name>
        <dbReference type="ChEBI" id="CHEBI:29105"/>
    </cofactor>
    <text evidence="12 15">Binds 1 zinc ion.</text>
</comment>
<dbReference type="PROSITE" id="PS00903">
    <property type="entry name" value="CYT_DCMP_DEAMINASES_1"/>
    <property type="match status" value="1"/>
</dbReference>
<comment type="similarity">
    <text evidence="5 12">In the C-terminal section; belongs to the HTP reductase family.</text>
</comment>
<dbReference type="Gene3D" id="3.40.140.10">
    <property type="entry name" value="Cytidine Deaminase, domain 2"/>
    <property type="match status" value="1"/>
</dbReference>
<dbReference type="SUPFAM" id="SSF53927">
    <property type="entry name" value="Cytidine deaminase-like"/>
    <property type="match status" value="1"/>
</dbReference>
<evidence type="ECO:0000313" key="18">
    <source>
        <dbReference type="Proteomes" id="UP000436016"/>
    </source>
</evidence>
<keyword evidence="18" id="KW-1185">Reference proteome</keyword>
<dbReference type="Gene3D" id="3.40.430.10">
    <property type="entry name" value="Dihydrofolate Reductase, subunit A"/>
    <property type="match status" value="1"/>
</dbReference>
<dbReference type="GO" id="GO:0050661">
    <property type="term" value="F:NADP binding"/>
    <property type="evidence" value="ECO:0007669"/>
    <property type="project" value="InterPro"/>
</dbReference>
<dbReference type="GO" id="GO:0008270">
    <property type="term" value="F:zinc ion binding"/>
    <property type="evidence" value="ECO:0007669"/>
    <property type="project" value="InterPro"/>
</dbReference>
<comment type="catalytic activity">
    <reaction evidence="12">
        <text>5-amino-6-(5-phospho-D-ribitylamino)uracil + NADP(+) = 5-amino-6-(5-phospho-D-ribosylamino)uracil + NADPH + H(+)</text>
        <dbReference type="Rhea" id="RHEA:17845"/>
        <dbReference type="ChEBI" id="CHEBI:15378"/>
        <dbReference type="ChEBI" id="CHEBI:57783"/>
        <dbReference type="ChEBI" id="CHEBI:58349"/>
        <dbReference type="ChEBI" id="CHEBI:58421"/>
        <dbReference type="ChEBI" id="CHEBI:58453"/>
        <dbReference type="EC" id="1.1.1.193"/>
    </reaction>
</comment>
<feature type="active site" description="Proton donor" evidence="13">
    <location>
        <position position="46"/>
    </location>
</feature>
<dbReference type="PIRSF" id="PIRSF006769">
    <property type="entry name" value="RibD"/>
    <property type="match status" value="1"/>
</dbReference>
<proteinExistence type="inferred from homology"/>
<comment type="function">
    <text evidence="1 12">Converts 2,5-diamino-6-(ribosylamino)-4(3h)-pyrimidinone 5'-phosphate into 5-amino-6-(ribosylamino)-2,4(1h,3h)-pyrimidinedione 5'-phosphate.</text>
</comment>
<keyword evidence="9 12" id="KW-0521">NADP</keyword>
<feature type="binding site" evidence="14">
    <location>
        <position position="198"/>
    </location>
    <ligand>
        <name>substrate</name>
    </ligand>
</feature>
<dbReference type="NCBIfam" id="TIGR00326">
    <property type="entry name" value="eubact_ribD"/>
    <property type="match status" value="1"/>
</dbReference>
<evidence type="ECO:0000256" key="15">
    <source>
        <dbReference type="PIRSR" id="PIRSR006769-3"/>
    </source>
</evidence>
<evidence type="ECO:0000256" key="13">
    <source>
        <dbReference type="PIRSR" id="PIRSR006769-1"/>
    </source>
</evidence>
<comment type="pathway">
    <text evidence="2 12">Cofactor biosynthesis; riboflavin biosynthesis; 5-amino-6-(D-ribitylamino)uracil from GTP: step 2/4.</text>
</comment>
<dbReference type="InterPro" id="IPR016193">
    <property type="entry name" value="Cytidine_deaminase-like"/>
</dbReference>
<dbReference type="GO" id="GO:0008835">
    <property type="term" value="F:diaminohydroxyphosphoribosylaminopyrimidine deaminase activity"/>
    <property type="evidence" value="ECO:0007669"/>
    <property type="project" value="UniProtKB-EC"/>
</dbReference>
<feature type="binding site" evidence="15">
    <location>
        <position position="69"/>
    </location>
    <ligand>
        <name>Zn(2+)</name>
        <dbReference type="ChEBI" id="CHEBI:29105"/>
        <note>catalytic</note>
    </ligand>
</feature>
<dbReference type="Pfam" id="PF01872">
    <property type="entry name" value="RibD_C"/>
    <property type="match status" value="1"/>
</dbReference>
<dbReference type="InterPro" id="IPR016192">
    <property type="entry name" value="APOBEC/CMP_deaminase_Zn-bd"/>
</dbReference>
<dbReference type="SUPFAM" id="SSF53597">
    <property type="entry name" value="Dihydrofolate reductase-like"/>
    <property type="match status" value="1"/>
</dbReference>
<dbReference type="GO" id="GO:0008703">
    <property type="term" value="F:5-amino-6-(5-phosphoribosylamino)uracil reductase activity"/>
    <property type="evidence" value="ECO:0007669"/>
    <property type="project" value="UniProtKB-EC"/>
</dbReference>
<comment type="caution">
    <text evidence="17">The sequence shown here is derived from an EMBL/GenBank/DDBJ whole genome shotgun (WGS) entry which is preliminary data.</text>
</comment>
<dbReference type="InterPro" id="IPR011549">
    <property type="entry name" value="RibD_C"/>
</dbReference>
<evidence type="ECO:0000256" key="5">
    <source>
        <dbReference type="ARBA" id="ARBA00007417"/>
    </source>
</evidence>
<feature type="binding site" evidence="14">
    <location>
        <position position="290"/>
    </location>
    <ligand>
        <name>substrate</name>
    </ligand>
</feature>
<dbReference type="EC" id="3.5.4.26" evidence="12"/>
<feature type="binding site" evidence="14">
    <location>
        <position position="148"/>
    </location>
    <ligand>
        <name>NADP(+)</name>
        <dbReference type="ChEBI" id="CHEBI:58349"/>
    </ligand>
</feature>
<comment type="catalytic activity">
    <reaction evidence="12">
        <text>2,5-diamino-6-hydroxy-4-(5-phosphoribosylamino)-pyrimidine + H2O + H(+) = 5-amino-6-(5-phospho-D-ribosylamino)uracil + NH4(+)</text>
        <dbReference type="Rhea" id="RHEA:21868"/>
        <dbReference type="ChEBI" id="CHEBI:15377"/>
        <dbReference type="ChEBI" id="CHEBI:15378"/>
        <dbReference type="ChEBI" id="CHEBI:28938"/>
        <dbReference type="ChEBI" id="CHEBI:58453"/>
        <dbReference type="ChEBI" id="CHEBI:58614"/>
        <dbReference type="EC" id="3.5.4.26"/>
    </reaction>
</comment>
<organism evidence="17 18">
    <name type="scientific">Oceanomicrobium pacificus</name>
    <dbReference type="NCBI Taxonomy" id="2692916"/>
    <lineage>
        <taxon>Bacteria</taxon>
        <taxon>Pseudomonadati</taxon>
        <taxon>Pseudomonadota</taxon>
        <taxon>Alphaproteobacteria</taxon>
        <taxon>Rhodobacterales</taxon>
        <taxon>Paracoccaceae</taxon>
        <taxon>Oceanomicrobium</taxon>
    </lineage>
</organism>
<feature type="binding site" evidence="14">
    <location>
        <position position="178"/>
    </location>
    <ligand>
        <name>substrate</name>
    </ligand>
</feature>
<evidence type="ECO:0000256" key="8">
    <source>
        <dbReference type="ARBA" id="ARBA00022833"/>
    </source>
</evidence>
<name>A0A6B0U2L2_9RHOB</name>
<dbReference type="Pfam" id="PF00383">
    <property type="entry name" value="dCMP_cyt_deam_1"/>
    <property type="match status" value="1"/>
</dbReference>
<dbReference type="PROSITE" id="PS51747">
    <property type="entry name" value="CYT_DCMP_DEAMINASES_2"/>
    <property type="match status" value="1"/>
</dbReference>
<reference evidence="17 18" key="1">
    <citation type="submission" date="2019-12" db="EMBL/GenBank/DDBJ databases">
        <title>Strain KN286 was isolated from seawater, which was collected from Caroline Seamount in the tropical western Pacific.</title>
        <authorList>
            <person name="Wang Q."/>
        </authorList>
    </citation>
    <scope>NUCLEOTIDE SEQUENCE [LARGE SCALE GENOMIC DNA]</scope>
    <source>
        <strain evidence="17 18">KN286</strain>
    </source>
</reference>
<keyword evidence="12 17" id="KW-0378">Hydrolase</keyword>
<evidence type="ECO:0000256" key="3">
    <source>
        <dbReference type="ARBA" id="ARBA00004910"/>
    </source>
</evidence>
<dbReference type="UniPathway" id="UPA00275">
    <property type="reaction ID" value="UER00401"/>
</dbReference>
<sequence>MQAALALGQRGLGRVWPNPAVGCILVKEGRVVGRGWTQPGGRPHGEVMALTQAGDAAQGATAYVTLEPCAHTGKTPPCAQALIDARVARVVGALEDPDPRVSGRGFRMLEEAGITVTRNVCHDAALEAHAGFLMRTTLGRPLVTLKMALSADGRIATARGESRWITGPDARRRVHLLRATHDAVLIGAGTARADDPMLDIRDMGMDAQNPVRIVADGSLSLPLTGRLARSARQQPLWLCHRRSADRARARAFTDLGARTLIVAHGPEGELRVDDLLSQLGKAGITRLLCEGGGKLAATLLAAGLIDRLETHHAGLILGGDGLSGVAPLHLSALADAPRFDLESAEVAGPDMICRWRPR</sequence>
<keyword evidence="6 12" id="KW-0686">Riboflavin biosynthesis</keyword>
<evidence type="ECO:0000259" key="16">
    <source>
        <dbReference type="PROSITE" id="PS51747"/>
    </source>
</evidence>
<evidence type="ECO:0000256" key="2">
    <source>
        <dbReference type="ARBA" id="ARBA00004882"/>
    </source>
</evidence>
<dbReference type="EC" id="1.1.1.193" evidence="12"/>
<dbReference type="CDD" id="cd01284">
    <property type="entry name" value="Riboflavin_deaminase-reductase"/>
    <property type="match status" value="1"/>
</dbReference>
<keyword evidence="8 12" id="KW-0862">Zinc</keyword>
<dbReference type="InterPro" id="IPR004794">
    <property type="entry name" value="Eubact_RibD"/>
</dbReference>
<feature type="binding site" evidence="15">
    <location>
        <position position="44"/>
    </location>
    <ligand>
        <name>Zn(2+)</name>
        <dbReference type="ChEBI" id="CHEBI:29105"/>
        <note>catalytic</note>
    </ligand>
</feature>
<dbReference type="InterPro" id="IPR050765">
    <property type="entry name" value="Riboflavin_Biosynth_HTPR"/>
</dbReference>
<dbReference type="NCBIfam" id="TIGR00227">
    <property type="entry name" value="ribD_Cterm"/>
    <property type="match status" value="1"/>
</dbReference>
<gene>
    <name evidence="17" type="primary">ribD</name>
    <name evidence="17" type="ORF">GSH16_07260</name>
</gene>
<dbReference type="InterPro" id="IPR024072">
    <property type="entry name" value="DHFR-like_dom_sf"/>
</dbReference>
<comment type="similarity">
    <text evidence="4 12">In the N-terminal section; belongs to the cytidine and deoxycytidylate deaminase family.</text>
</comment>
<feature type="binding site" evidence="14">
    <location>
        <position position="194"/>
    </location>
    <ligand>
        <name>NADP(+)</name>
        <dbReference type="ChEBI" id="CHEBI:58349"/>
    </ligand>
</feature>
<dbReference type="InterPro" id="IPR002734">
    <property type="entry name" value="RibDG_C"/>
</dbReference>
<evidence type="ECO:0000256" key="10">
    <source>
        <dbReference type="ARBA" id="ARBA00023002"/>
    </source>
</evidence>
<dbReference type="Proteomes" id="UP000436016">
    <property type="component" value="Unassembled WGS sequence"/>
</dbReference>
<feature type="binding site" evidence="14">
    <location>
        <position position="190"/>
    </location>
    <ligand>
        <name>NADP(+)</name>
        <dbReference type="ChEBI" id="CHEBI:58349"/>
    </ligand>
</feature>
<dbReference type="EMBL" id="WUWG01000003">
    <property type="protein sequence ID" value="MXU65241.1"/>
    <property type="molecule type" value="Genomic_DNA"/>
</dbReference>
<evidence type="ECO:0000256" key="11">
    <source>
        <dbReference type="ARBA" id="ARBA00023268"/>
    </source>
</evidence>
<evidence type="ECO:0000256" key="6">
    <source>
        <dbReference type="ARBA" id="ARBA00022619"/>
    </source>
</evidence>
<dbReference type="AlphaFoldDB" id="A0A6B0U2L2"/>
<dbReference type="GO" id="GO:0009231">
    <property type="term" value="P:riboflavin biosynthetic process"/>
    <property type="evidence" value="ECO:0007669"/>
    <property type="project" value="UniProtKB-UniPathway"/>
</dbReference>
<comment type="pathway">
    <text evidence="3 12">Cofactor biosynthesis; riboflavin biosynthesis; 5-amino-6-(D-ribitylamino)uracil from GTP: step 3/4.</text>
</comment>
<dbReference type="PANTHER" id="PTHR38011">
    <property type="entry name" value="DIHYDROFOLATE REDUCTASE FAMILY PROTEIN (AFU_ORTHOLOGUE AFUA_8G06820)"/>
    <property type="match status" value="1"/>
</dbReference>
<evidence type="ECO:0000256" key="14">
    <source>
        <dbReference type="PIRSR" id="PIRSR006769-2"/>
    </source>
</evidence>
<feature type="binding site" evidence="15">
    <location>
        <position position="78"/>
    </location>
    <ligand>
        <name>Zn(2+)</name>
        <dbReference type="ChEBI" id="CHEBI:29105"/>
        <note>catalytic</note>
    </ligand>
</feature>
<feature type="binding site" evidence="14">
    <location>
        <position position="162"/>
    </location>
    <ligand>
        <name>substrate</name>
    </ligand>
</feature>
<keyword evidence="10 12" id="KW-0560">Oxidoreductase</keyword>
<evidence type="ECO:0000313" key="17">
    <source>
        <dbReference type="EMBL" id="MXU65241.1"/>
    </source>
</evidence>
<evidence type="ECO:0000256" key="1">
    <source>
        <dbReference type="ARBA" id="ARBA00002151"/>
    </source>
</evidence>
<feature type="binding site" evidence="14">
    <location>
        <position position="164"/>
    </location>
    <ligand>
        <name>NADP(+)</name>
        <dbReference type="ChEBI" id="CHEBI:58349"/>
    </ligand>
</feature>
<dbReference type="PANTHER" id="PTHR38011:SF7">
    <property type="entry name" value="2,5-DIAMINO-6-RIBOSYLAMINO-4(3H)-PYRIMIDINONE 5'-PHOSPHATE REDUCTASE"/>
    <property type="match status" value="1"/>
</dbReference>
<keyword evidence="11" id="KW-0511">Multifunctional enzyme</keyword>
<keyword evidence="7 12" id="KW-0479">Metal-binding</keyword>
<evidence type="ECO:0000256" key="12">
    <source>
        <dbReference type="PIRNR" id="PIRNR006769"/>
    </source>
</evidence>
<feature type="binding site" evidence="14">
    <location>
        <position position="201"/>
    </location>
    <ligand>
        <name>substrate</name>
    </ligand>
</feature>
<evidence type="ECO:0000256" key="9">
    <source>
        <dbReference type="ARBA" id="ARBA00022857"/>
    </source>
</evidence>
<feature type="domain" description="CMP/dCMP-type deaminase" evidence="16">
    <location>
        <begin position="1"/>
        <end position="109"/>
    </location>
</feature>